<dbReference type="EMBL" id="FNDX01000061">
    <property type="protein sequence ID" value="SDK91407.1"/>
    <property type="molecule type" value="Genomic_DNA"/>
</dbReference>
<evidence type="ECO:0000313" key="2">
    <source>
        <dbReference type="Proteomes" id="UP000199050"/>
    </source>
</evidence>
<dbReference type="Proteomes" id="UP000199050">
    <property type="component" value="Unassembled WGS sequence"/>
</dbReference>
<reference evidence="2" key="1">
    <citation type="submission" date="2016-10" db="EMBL/GenBank/DDBJ databases">
        <authorList>
            <person name="Varghese N."/>
            <person name="Submissions S."/>
        </authorList>
    </citation>
    <scope>NUCLEOTIDE SEQUENCE [LARGE SCALE GENOMIC DNA]</scope>
    <source>
        <strain evidence="2">CGMCC 1.11012</strain>
    </source>
</reference>
<keyword evidence="2" id="KW-1185">Reference proteome</keyword>
<sequence length="148" mass="16627">LWPLLTSHSKLYSVVRIFFPYLTSVRPPRVRAITFPSSICHIYILEFGQYWTLLCSASSSVPACLLCDFCSSDRGFASGFLQIPPRGGHPCPWLTVPTAKPVADFHRQVIAHAGRTPKSPLDEEGFQYSISSIYPCLLFPPVRFERPP</sequence>
<gene>
    <name evidence="1" type="ORF">SAMN05216192_1611</name>
</gene>
<organism evidence="1 2">
    <name type="scientific">Paenibacillus typhae</name>
    <dbReference type="NCBI Taxonomy" id="1174501"/>
    <lineage>
        <taxon>Bacteria</taxon>
        <taxon>Bacillati</taxon>
        <taxon>Bacillota</taxon>
        <taxon>Bacilli</taxon>
        <taxon>Bacillales</taxon>
        <taxon>Paenibacillaceae</taxon>
        <taxon>Paenibacillus</taxon>
    </lineage>
</organism>
<evidence type="ECO:0000313" key="1">
    <source>
        <dbReference type="EMBL" id="SDK91407.1"/>
    </source>
</evidence>
<proteinExistence type="predicted"/>
<name>A0A1G9FSS6_9BACL</name>
<dbReference type="AlphaFoldDB" id="A0A1G9FSS6"/>
<accession>A0A1G9FSS6</accession>
<feature type="non-terminal residue" evidence="1">
    <location>
        <position position="1"/>
    </location>
</feature>
<protein>
    <submittedName>
        <fullName evidence="1">Uncharacterized protein</fullName>
    </submittedName>
</protein>